<dbReference type="AlphaFoldDB" id="A0A0B6ZI50"/>
<protein>
    <submittedName>
        <fullName evidence="1">Uncharacterized protein</fullName>
    </submittedName>
</protein>
<sequence>MDFLCMLLDLSNPGLTQNRLNCPDKVQVYQNCDRLPYQVYTVTANTCDLEEGSAPGQDL</sequence>
<dbReference type="EMBL" id="HACG01021358">
    <property type="protein sequence ID" value="CEK68223.1"/>
    <property type="molecule type" value="Transcribed_RNA"/>
</dbReference>
<name>A0A0B6ZI50_9EUPU</name>
<evidence type="ECO:0000313" key="1">
    <source>
        <dbReference type="EMBL" id="CEK68223.1"/>
    </source>
</evidence>
<proteinExistence type="predicted"/>
<gene>
    <name evidence="1" type="primary">ORF65554</name>
</gene>
<reference evidence="1" key="1">
    <citation type="submission" date="2014-12" db="EMBL/GenBank/DDBJ databases">
        <title>Insight into the proteome of Arion vulgaris.</title>
        <authorList>
            <person name="Aradska J."/>
            <person name="Bulat T."/>
            <person name="Smidak R."/>
            <person name="Sarate P."/>
            <person name="Gangsoo J."/>
            <person name="Sialana F."/>
            <person name="Bilban M."/>
            <person name="Lubec G."/>
        </authorList>
    </citation>
    <scope>NUCLEOTIDE SEQUENCE</scope>
    <source>
        <tissue evidence="1">Skin</tissue>
    </source>
</reference>
<organism evidence="1">
    <name type="scientific">Arion vulgaris</name>
    <dbReference type="NCBI Taxonomy" id="1028688"/>
    <lineage>
        <taxon>Eukaryota</taxon>
        <taxon>Metazoa</taxon>
        <taxon>Spiralia</taxon>
        <taxon>Lophotrochozoa</taxon>
        <taxon>Mollusca</taxon>
        <taxon>Gastropoda</taxon>
        <taxon>Heterobranchia</taxon>
        <taxon>Euthyneura</taxon>
        <taxon>Panpulmonata</taxon>
        <taxon>Eupulmonata</taxon>
        <taxon>Stylommatophora</taxon>
        <taxon>Helicina</taxon>
        <taxon>Arionoidea</taxon>
        <taxon>Arionidae</taxon>
        <taxon>Arion</taxon>
    </lineage>
</organism>
<accession>A0A0B6ZI50</accession>